<evidence type="ECO:0000259" key="2">
    <source>
        <dbReference type="PROSITE" id="PS51671"/>
    </source>
</evidence>
<evidence type="ECO:0000259" key="3">
    <source>
        <dbReference type="PROSITE" id="PS51880"/>
    </source>
</evidence>
<dbReference type="Pfam" id="PF13291">
    <property type="entry name" value="ACT_4"/>
    <property type="match status" value="1"/>
</dbReference>
<feature type="domain" description="ACT" evidence="2">
    <location>
        <begin position="544"/>
        <end position="615"/>
    </location>
</feature>
<dbReference type="Gene3D" id="1.10.3210.10">
    <property type="entry name" value="Hypothetical protein af1432"/>
    <property type="match status" value="1"/>
</dbReference>
<feature type="domain" description="TGS" evidence="3">
    <location>
        <begin position="370"/>
        <end position="433"/>
    </location>
</feature>
<dbReference type="Pfam" id="PF02824">
    <property type="entry name" value="TGS"/>
    <property type="match status" value="1"/>
</dbReference>
<evidence type="ECO:0000313" key="4">
    <source>
        <dbReference type="EMBL" id="MBS3061289.1"/>
    </source>
</evidence>
<dbReference type="SUPFAM" id="SSF55021">
    <property type="entry name" value="ACT-like"/>
    <property type="match status" value="1"/>
</dbReference>
<dbReference type="InterPro" id="IPR043519">
    <property type="entry name" value="NT_sf"/>
</dbReference>
<dbReference type="PANTHER" id="PTHR21262">
    <property type="entry name" value="GUANOSINE-3',5'-BIS DIPHOSPHATE 3'-PYROPHOSPHOHYDROLASE"/>
    <property type="match status" value="1"/>
</dbReference>
<dbReference type="Pfam" id="PF04607">
    <property type="entry name" value="RelA_SpoT"/>
    <property type="match status" value="1"/>
</dbReference>
<dbReference type="Gene3D" id="3.30.460.10">
    <property type="entry name" value="Beta Polymerase, domain 2"/>
    <property type="match status" value="1"/>
</dbReference>
<dbReference type="EMBL" id="JAGVWC010000008">
    <property type="protein sequence ID" value="MBS3061289.1"/>
    <property type="molecule type" value="Genomic_DNA"/>
</dbReference>
<dbReference type="Gene3D" id="3.30.70.260">
    <property type="match status" value="1"/>
</dbReference>
<dbReference type="InterPro" id="IPR045865">
    <property type="entry name" value="ACT-like_dom_sf"/>
</dbReference>
<dbReference type="InterPro" id="IPR033655">
    <property type="entry name" value="TGS_RelA/SpoT"/>
</dbReference>
<dbReference type="FunFam" id="3.10.20.30:FF:000002">
    <property type="entry name" value="GTP pyrophosphokinase (RelA/SpoT)"/>
    <property type="match status" value="1"/>
</dbReference>
<dbReference type="InterPro" id="IPR004095">
    <property type="entry name" value="TGS"/>
</dbReference>
<comment type="caution">
    <text evidence="4">The sequence shown here is derived from an EMBL/GenBank/DDBJ whole genome shotgun (WGS) entry which is preliminary data.</text>
</comment>
<reference evidence="4" key="2">
    <citation type="submission" date="2021-05" db="EMBL/GenBank/DDBJ databases">
        <title>Protein family content uncovers lineage relationships and bacterial pathway maintenance mechanisms in DPANN archaea.</title>
        <authorList>
            <person name="Castelle C.J."/>
            <person name="Meheust R."/>
            <person name="Jaffe A.L."/>
            <person name="Seitz K."/>
            <person name="Gong X."/>
            <person name="Baker B.J."/>
            <person name="Banfield J.F."/>
        </authorList>
    </citation>
    <scope>NUCLEOTIDE SEQUENCE</scope>
    <source>
        <strain evidence="4">RIFCSPLOWO2_01_FULL_AR10_48_17</strain>
    </source>
</reference>
<dbReference type="SUPFAM" id="SSF109604">
    <property type="entry name" value="HD-domain/PDEase-like"/>
    <property type="match status" value="1"/>
</dbReference>
<protein>
    <submittedName>
        <fullName evidence="4">Bifunctional (P)ppGpp synthetase/guanosine-3',5'-bis(Diphosphate) 3'-pyrophosphohydrolase</fullName>
    </submittedName>
</protein>
<dbReference type="SMART" id="SM00954">
    <property type="entry name" value="RelA_SpoT"/>
    <property type="match status" value="1"/>
</dbReference>
<dbReference type="Proteomes" id="UP000675968">
    <property type="component" value="Unassembled WGS sequence"/>
</dbReference>
<evidence type="ECO:0000256" key="1">
    <source>
        <dbReference type="ARBA" id="ARBA00007476"/>
    </source>
</evidence>
<dbReference type="InterPro" id="IPR007685">
    <property type="entry name" value="RelA_SpoT"/>
</dbReference>
<comment type="similarity">
    <text evidence="1">Belongs to the RelA/SpoT family.</text>
</comment>
<dbReference type="PANTHER" id="PTHR21262:SF31">
    <property type="entry name" value="GTP PYROPHOSPHOKINASE"/>
    <property type="match status" value="1"/>
</dbReference>
<dbReference type="CDD" id="cd05399">
    <property type="entry name" value="NT_Rel-Spo_like"/>
    <property type="match status" value="1"/>
</dbReference>
<dbReference type="GO" id="GO:0005886">
    <property type="term" value="C:plasma membrane"/>
    <property type="evidence" value="ECO:0007669"/>
    <property type="project" value="TreeGrafter"/>
</dbReference>
<dbReference type="InterPro" id="IPR012675">
    <property type="entry name" value="Beta-grasp_dom_sf"/>
</dbReference>
<name>A0A8T4L6W6_9ARCH</name>
<gene>
    <name evidence="4" type="ORF">J4215_01765</name>
</gene>
<organism evidence="4 5">
    <name type="scientific">Candidatus Iainarchaeum sp</name>
    <dbReference type="NCBI Taxonomy" id="3101447"/>
    <lineage>
        <taxon>Archaea</taxon>
        <taxon>Candidatus Iainarchaeota</taxon>
        <taxon>Candidatus Iainarchaeia</taxon>
        <taxon>Candidatus Iainarchaeales</taxon>
        <taxon>Candidatus Iainarchaeaceae</taxon>
        <taxon>Candidatus Iainarchaeum</taxon>
    </lineage>
</organism>
<sequence>MQYAHQTGEDLLEKVRNSHFSSEIPLIRKALEKNKPLPEHTRTLAIDTASTLTQFGFGKTAVCAALLQFHDLETLKGEFESEILELAHGLQKIERVKAKNRGKLSPESLQKIILALSPDPQIIIIWICKKLVELRFLSEQPKDEQLPLAEDVLNQWVPVIHKLGLHKIRWEIEDLAMKKILPKEYKAIKEYLNDKRNTRQEKMRELVEKLRSALQKAQLEAVVFGRVKNFYRIYKKMNEQKRNLKDIHDLIGARVICNSVNECYETLAVIQNSFKLETQGFDDYIQKPKKTKYQSIHVDLDWKGIPSEIQIRTWEMHKEAEEGVAAHWEYKQYKKDPTFDRHLTIAKQLAEWFDQVHHKSIMDSLNLKFEKNKIFVLTPKSELVELPEKATPVDFAFAVHTELGYKCEKARVNGKIVPLDYQLQNADSVEIITSEKQIPKQHWLTFVQTEKAKQKIRTKLNIVPTKPEKEKKTGIVKATFRKNAQFLPAKCCSPIPGDEIVGHKTTKRKIKIHRIDCPNAQRIPEDERLTLSNASFTQKEFETTLRINVHNQPGVLSEILDAIGKHDTKIISTEAVTHAHSITCRFRIKTKNRKTFEQTAERVQKIKGIIDVQRG</sequence>
<dbReference type="InterPro" id="IPR002912">
    <property type="entry name" value="ACT_dom"/>
</dbReference>
<accession>A0A8T4L6W6</accession>
<dbReference type="CDD" id="cd04876">
    <property type="entry name" value="ACT_RelA-SpoT"/>
    <property type="match status" value="1"/>
</dbReference>
<dbReference type="PROSITE" id="PS51671">
    <property type="entry name" value="ACT"/>
    <property type="match status" value="1"/>
</dbReference>
<proteinExistence type="inferred from homology"/>
<evidence type="ECO:0000313" key="5">
    <source>
        <dbReference type="Proteomes" id="UP000675968"/>
    </source>
</evidence>
<dbReference type="AlphaFoldDB" id="A0A8T4L6W6"/>
<reference evidence="4" key="1">
    <citation type="submission" date="2021-03" db="EMBL/GenBank/DDBJ databases">
        <authorList>
            <person name="Jaffe A."/>
        </authorList>
    </citation>
    <scope>NUCLEOTIDE SEQUENCE</scope>
    <source>
        <strain evidence="4">RIFCSPLOWO2_01_FULL_AR10_48_17</strain>
    </source>
</reference>
<dbReference type="InterPro" id="IPR012676">
    <property type="entry name" value="TGS-like"/>
</dbReference>
<dbReference type="SUPFAM" id="SSF81271">
    <property type="entry name" value="TGS-like"/>
    <property type="match status" value="1"/>
</dbReference>
<dbReference type="Pfam" id="PF13328">
    <property type="entry name" value="HD_4"/>
    <property type="match status" value="1"/>
</dbReference>
<dbReference type="Gene3D" id="3.10.20.30">
    <property type="match status" value="1"/>
</dbReference>
<dbReference type="GO" id="GO:0015969">
    <property type="term" value="P:guanosine tetraphosphate metabolic process"/>
    <property type="evidence" value="ECO:0007669"/>
    <property type="project" value="InterPro"/>
</dbReference>
<dbReference type="CDD" id="cd01668">
    <property type="entry name" value="TGS_RSH"/>
    <property type="match status" value="1"/>
</dbReference>
<dbReference type="SUPFAM" id="SSF81301">
    <property type="entry name" value="Nucleotidyltransferase"/>
    <property type="match status" value="1"/>
</dbReference>
<dbReference type="PROSITE" id="PS51880">
    <property type="entry name" value="TGS"/>
    <property type="match status" value="1"/>
</dbReference>